<keyword evidence="2" id="KW-0732">Signal</keyword>
<feature type="domain" description="HYR" evidence="3">
    <location>
        <begin position="869"/>
        <end position="946"/>
    </location>
</feature>
<dbReference type="EMBL" id="HBJA01032538">
    <property type="protein sequence ID" value="CAE0799749.1"/>
    <property type="molecule type" value="Transcribed_RNA"/>
</dbReference>
<dbReference type="Pfam" id="PF02494">
    <property type="entry name" value="HYR"/>
    <property type="match status" value="11"/>
</dbReference>
<feature type="chain" id="PRO_5031209269" description="HYR domain-containing protein" evidence="2">
    <location>
        <begin position="18"/>
        <end position="2353"/>
    </location>
</feature>
<dbReference type="InterPro" id="IPR003410">
    <property type="entry name" value="HYR_dom"/>
</dbReference>
<dbReference type="Gene3D" id="2.60.40.2130">
    <property type="entry name" value="F-spondin domain"/>
    <property type="match status" value="1"/>
</dbReference>
<dbReference type="InterPro" id="IPR038678">
    <property type="entry name" value="Spondin_N_sf"/>
</dbReference>
<feature type="domain" description="HYR" evidence="3">
    <location>
        <begin position="386"/>
        <end position="464"/>
    </location>
</feature>
<dbReference type="InterPro" id="IPR009465">
    <property type="entry name" value="Spondin_N"/>
</dbReference>
<name>A0A7S4FKP5_9EUGL</name>
<gene>
    <name evidence="4" type="ORF">EGYM00163_LOCUS10870</name>
</gene>
<protein>
    <recommendedName>
        <fullName evidence="3">HYR domain-containing protein</fullName>
    </recommendedName>
</protein>
<feature type="domain" description="HYR" evidence="3">
    <location>
        <begin position="547"/>
        <end position="625"/>
    </location>
</feature>
<keyword evidence="1" id="KW-0677">Repeat</keyword>
<evidence type="ECO:0000259" key="3">
    <source>
        <dbReference type="PROSITE" id="PS50825"/>
    </source>
</evidence>
<feature type="domain" description="HYR" evidence="3">
    <location>
        <begin position="947"/>
        <end position="1034"/>
    </location>
</feature>
<feature type="domain" description="HYR" evidence="3">
    <location>
        <begin position="1113"/>
        <end position="1194"/>
    </location>
</feature>
<dbReference type="NCBIfam" id="NF038123">
    <property type="entry name" value="NF038123_dom"/>
    <property type="match status" value="1"/>
</dbReference>
<evidence type="ECO:0000256" key="1">
    <source>
        <dbReference type="ARBA" id="ARBA00022737"/>
    </source>
</evidence>
<feature type="domain" description="HYR" evidence="3">
    <location>
        <begin position="708"/>
        <end position="785"/>
    </location>
</feature>
<dbReference type="PROSITE" id="PS50825">
    <property type="entry name" value="HYR"/>
    <property type="match status" value="11"/>
</dbReference>
<reference evidence="4" key="1">
    <citation type="submission" date="2021-01" db="EMBL/GenBank/DDBJ databases">
        <authorList>
            <person name="Corre E."/>
            <person name="Pelletier E."/>
            <person name="Niang G."/>
            <person name="Scheremetjew M."/>
            <person name="Finn R."/>
            <person name="Kale V."/>
            <person name="Holt S."/>
            <person name="Cochrane G."/>
            <person name="Meng A."/>
            <person name="Brown T."/>
            <person name="Cohen L."/>
        </authorList>
    </citation>
    <scope>NUCLEOTIDE SEQUENCE</scope>
    <source>
        <strain evidence="4">CCMP1594</strain>
    </source>
</reference>
<feature type="domain" description="HYR" evidence="3">
    <location>
        <begin position="786"/>
        <end position="868"/>
    </location>
</feature>
<evidence type="ECO:0000313" key="4">
    <source>
        <dbReference type="EMBL" id="CAE0799749.1"/>
    </source>
</evidence>
<evidence type="ECO:0000256" key="2">
    <source>
        <dbReference type="SAM" id="SignalP"/>
    </source>
</evidence>
<sequence>MLARVWLILVFLTLANAQNFNITFRLSTYQTSASDVTLWFRFFLAVDIPAGGYLVISTSPGGFTTGTTSNPPGGGTRTPATIICGDAGGPYTPIPSCDTLVFPNPLYDNIGPYRIQFPNGLASGSEYGLALGGLYNQPNEGTSFATFAWTTDTSGNTYLETNFASTQFTYANFYGEYRLDTYTGGVTPVAMTAYFYAGQEVLGGDSFILVNLSDVSGTGTLDCTTLWDGASTALPGCTSGDLTTNGNPYKIATRGLATQTKYSFTITGLTNAQTSGPTGEHDLQIEVGGFIVNYYKVTQFVLTDFQAPTISGCPADISSTTDSGKNYSTVTWTPPTATDNLGVEGIINNFSPGDQFPVGVTTVIYTAYDASFNNDSCVFAVTVTDNQAPIFTCPSDMAVNTDPGSSVAVVSWTTPVATDNVDAVPSISISTPSGSSFPVGSHDVTYTVSDVQGNIFQCSFNVTVTDNEAPTITCPANITLNNIATTNAAPASWAFPVVGDNVGITSTIGSKNSGDSFTIGVSVVSYTTTDTSGNTATCTFEVIVLDTENPSVSCPSNIVQGTDNGVATAVVTWATPAASDNNAVVSLVPTPKTPGATFSLGITNITYTVKDAADNMGTCMFSVEVVDDENPTISCPANINQAMDTNRNYATVTWTTPTGSDNVGVISTEVTNSPGSTFLIGTHTVTYTVRDAAMNVGNCSFTVTVGDTQPPVVTCPSNVAQNTDSGQATAVVTWSPASATDNAGVGAPTPSHAIGSTFSLGATVVTYTATDVNGLTGTCTFTVTISDNENPVIPCPSDIIQNTDAGLPTAVVTWTVPVATDNVGTTGSISGTKNPLDTFNVGDTTVTYSISDTSGNVGSCSFLVRIVDAENPAVTCPPDIVQATDPGQSYANVSWTPANYSDNVAVTFLNLDHAIGSHFTLSTTTVRYTVGDAAGNQATCTFTVTVVDQESPSITCPASQILPTDTGSNARVVTWTAPSVGSGISDNIGAVASSIASSHASGSSFPLGTTTVTYSVRDAAYNNVTCSFTITILDRENPVISCPSNIVQGNDAGLTSARVTWVAPSASDNVGVAVTESTHNSNDSFPMGDTTVAFTFRDSAGNLANCTWVITVVDNEAPYVPCPSSKFVLLKSSETQSSVTWGVPVPTDNHFVKTLTSTHNPGDIFQVGNTMVTYTAYDPSGNVGNCTFIVTISDFLPNATLDNPRTGHFPTQVTIFIRPQYDVPPLGFVEVTLPGFTGFARTVCNAGWETKLPGCVENMGIGTAGNGTGIITNGNPYIIQLDGSTTLYAKETYSFGLAALTNPVTAGRTADLSVITKTPAGVPLDVNEIVPPFDIMSVVLSTTSLTVVESSSTYFTVMLDNWPGATDLTVTVKFNTSDAGEAIIVPHAVTFGFFDYNVSQTVMVYGIHDDVQDGSQPATITLSLESGDPRWTDSGLTFSDIAVTVQDIDVSGLVMNASSMVTSEYGAQDAFTVQLSSRPLHPVIVILTSSNTAEVVVAPTSLTFQPSEWNSPKTVYVTGQDELIDDGDSLNTITMQPVSFDSNYNNLTFSVNVTNVDNDVAGILTYPSNGTTYEASQIQRTAYFQMKLDTQPVGEVLVSVASDDLTEGIAFPPVLAFNSTNWNTLQTFFVHSIDDIQQDGDITYKIWLNASSSQDTVYNDVYSYVQVTNMDDDYAGLEWYPDIRTALFTTHEREGPQYTAQILQFWFHTEPLHNVTVVFTPSDPTQGYVYPSRYLVQPWQWRNQSFNVSILGRDDAVLDKDTEFTVFVTFDSLDPFYAARNYSFKAINLARTYADTGKYTKLFSLCVNEDPYTFSIPAFVSKVAAAFGWSSNQVNLDSHRACTSVDLQGVGYQDWTWVKFKPQALEGGTLVWFSFESLPNNIIIADYEAYVLDALNNNATLRALLGANGVAITVEHAKARQALEGSCPRTIRRYFGVTVEVLDTFPYSPVGAVAWGVHSDKNTNPLWVTERYAVDPVLHPHNGLKIMAEDGNVTMLVREMAERKVAGHLESYGSAWADPSKPLEATKGQKIHFGFYASPGDYLNLATKLVRSNDRFYGNDEFGARLFDADCNPQWGTDVPMYLWDAGTAQNQPFWANLNTGQDSRQLYGGSRHLGQRPEAALIRQVLDAEITNVNDTYPLPSNLLRVTIEPGVDVRLFPLINSYKGANATVEVMLPQGTSLGNEIRVEFPQGFFKFNAYYMPTVTTVLSGLDGMPVYPTTVIDGNLVKIQFDTDLVLTSRRVLLMLNNLELPPVCGELEYRVTTHSCYTRDVHNAGKYLYRVCGDAIVNMTGIPPNGMPRGCDACNACIYELTVRGNEWYTCYAPDGTPFLRVGPLEPQCAENPYTLTGYPFL</sequence>
<feature type="domain" description="HYR" evidence="3">
    <location>
        <begin position="303"/>
        <end position="385"/>
    </location>
</feature>
<feature type="domain" description="HYR" evidence="3">
    <location>
        <begin position="626"/>
        <end position="707"/>
    </location>
</feature>
<accession>A0A7S4FKP5</accession>
<feature type="domain" description="HYR" evidence="3">
    <location>
        <begin position="1035"/>
        <end position="1112"/>
    </location>
</feature>
<feature type="domain" description="HYR" evidence="3">
    <location>
        <begin position="465"/>
        <end position="546"/>
    </location>
</feature>
<dbReference type="PANTHER" id="PTHR24273">
    <property type="entry name" value="FI04643P-RELATED"/>
    <property type="match status" value="1"/>
</dbReference>
<proteinExistence type="predicted"/>
<feature type="signal peptide" evidence="2">
    <location>
        <begin position="1"/>
        <end position="17"/>
    </location>
</feature>
<dbReference type="PANTHER" id="PTHR24273:SF32">
    <property type="entry name" value="HYALIN"/>
    <property type="match status" value="1"/>
</dbReference>
<organism evidence="4">
    <name type="scientific">Eutreptiella gymnastica</name>
    <dbReference type="NCBI Taxonomy" id="73025"/>
    <lineage>
        <taxon>Eukaryota</taxon>
        <taxon>Discoba</taxon>
        <taxon>Euglenozoa</taxon>
        <taxon>Euglenida</taxon>
        <taxon>Spirocuta</taxon>
        <taxon>Euglenophyceae</taxon>
        <taxon>Eutreptiales</taxon>
        <taxon>Eutreptiaceae</taxon>
        <taxon>Eutreptiella</taxon>
    </lineage>
</organism>